<accession>A0A855SHC0</accession>
<organism evidence="3 4">
    <name type="scientific">Photobacterium angustum</name>
    <dbReference type="NCBI Taxonomy" id="661"/>
    <lineage>
        <taxon>Bacteria</taxon>
        <taxon>Pseudomonadati</taxon>
        <taxon>Pseudomonadota</taxon>
        <taxon>Gammaproteobacteria</taxon>
        <taxon>Vibrionales</taxon>
        <taxon>Vibrionaceae</taxon>
        <taxon>Photobacterium</taxon>
    </lineage>
</organism>
<keyword evidence="2" id="KW-0812">Transmembrane</keyword>
<evidence type="ECO:0008006" key="5">
    <source>
        <dbReference type="Google" id="ProtNLM"/>
    </source>
</evidence>
<dbReference type="InterPro" id="IPR021730">
    <property type="entry name" value="YdbH"/>
</dbReference>
<dbReference type="RefSeq" id="WP_045132484.1">
    <property type="nucleotide sequence ID" value="NZ_JZSV01000011.1"/>
</dbReference>
<feature type="transmembrane region" description="Helical" evidence="2">
    <location>
        <begin position="37"/>
        <end position="57"/>
    </location>
</feature>
<evidence type="ECO:0000313" key="4">
    <source>
        <dbReference type="Proteomes" id="UP000241440"/>
    </source>
</evidence>
<dbReference type="GeneID" id="61229228"/>
<reference evidence="3 4" key="1">
    <citation type="submission" date="2018-01" db="EMBL/GenBank/DDBJ databases">
        <title>Whole genome sequencing of Histamine producing bacteria.</title>
        <authorList>
            <person name="Butler K."/>
        </authorList>
    </citation>
    <scope>NUCLEOTIDE SEQUENCE [LARGE SCALE GENOMIC DNA]</scope>
    <source>
        <strain evidence="3 4">A2-1</strain>
    </source>
</reference>
<comment type="caution">
    <text evidence="3">The sequence shown here is derived from an EMBL/GenBank/DDBJ whole genome shotgun (WGS) entry which is preliminary data.</text>
</comment>
<dbReference type="AlphaFoldDB" id="A0A855SHC0"/>
<keyword evidence="2" id="KW-1133">Transmembrane helix</keyword>
<dbReference type="EMBL" id="PYOY01000003">
    <property type="protein sequence ID" value="PSX07931.1"/>
    <property type="molecule type" value="Genomic_DNA"/>
</dbReference>
<feature type="region of interest" description="Disordered" evidence="1">
    <location>
        <begin position="1"/>
        <end position="25"/>
    </location>
</feature>
<dbReference type="Pfam" id="PF11739">
    <property type="entry name" value="YdbH-like"/>
    <property type="match status" value="1"/>
</dbReference>
<feature type="compositionally biased region" description="Polar residues" evidence="1">
    <location>
        <begin position="12"/>
        <end position="25"/>
    </location>
</feature>
<name>A0A855SHC0_PHOAN</name>
<protein>
    <recommendedName>
        <fullName evidence="5">Dicarboxylate transport domain-containing protein</fullName>
    </recommendedName>
</protein>
<evidence type="ECO:0000256" key="1">
    <source>
        <dbReference type="SAM" id="MobiDB-lite"/>
    </source>
</evidence>
<evidence type="ECO:0000313" key="3">
    <source>
        <dbReference type="EMBL" id="PSX07931.1"/>
    </source>
</evidence>
<dbReference type="Proteomes" id="UP000241440">
    <property type="component" value="Unassembled WGS sequence"/>
</dbReference>
<gene>
    <name evidence="3" type="ORF">C0W41_07930</name>
</gene>
<keyword evidence="2" id="KW-0472">Membrane</keyword>
<evidence type="ECO:0000256" key="2">
    <source>
        <dbReference type="SAM" id="Phobius"/>
    </source>
</evidence>
<sequence>MSNDSQKDNKAETNSNSDIAKNDHSNAVSQPKRFRRFLFWTILLFITLPPVVLSVWLNSKGIHLNSVSGLHFKHGLSAKKISVSINDTKLEFNNLSLQRRLDKTSGDVSYHIVATKTKLLLPPAATSMLKQNNVQLNYIHFWDADFKFTHFKTPFRFSAHARKVTASALHTNSVSGWPNAIQILEDVNVDFNSDPDIALSGTVKHGVITLFFPDYNPSPHYRLPFNDGNFSIAWKQDSTPLKINIGSLVPEWETLYSILEKQIITKMAFAIDFHDPIDSMVLTTDKFHIEEPKYLPQFVERADINNKGYHLGQTIANLAQLPMHKFKVKSFTYGDLILDAKVVLETPLTNTNGKTEQKKHKKKTAKKLVTQQQIDRKKAIAQAKQQAKDLNITEEARTKAKFIVRGKALAPNPYDLDVTVRHLTKIDAWVNTHLTRSDGNTLYCESKILFKQPLPTYFNCNANFKDTKEFTDRLGLTELPNAKINGPLRIWAKQTSAPLDAPKNKSMLLNNKLATAYYDVGFELPESFEIALNKYALPAGLFKKFNSEHAAQSKNKQLADVKMISDGRIEFNVNFYDKLLRVNLKDDSKKISFVNKKTQSAINLNFKDLSCLYPNLQCHINAEIEAKADKIYPMPNSLIKNFNFRTNMVATWANNLLVAKMAKNNISMDNVDVQSIPGFQKSQSKNVNFQLDSLVGLYTQNKQGTVGTFTIYQPADTKASLSSEFVVNRQEETHSNTNRHQSLSRYRADLGVKVNNFYLSQDLKLDDDTPLENVKPNADSTNKAPSSKVCNPIIVSLHTPPCKRTRAYSVEELIKHNVYLTTAVTQLNVCKRMSLFTVPLREGIHNPDAFLAKSVSDTSGNINHNKEIDVTLKPLIIRSDYGIVFNVQRNQLNLGKIYSDGHVQLLGNELTLNNQFKNSRKALFADIDLHSNFDSGNSHIKLQRHTFNFTPEQDLKSYYIPVLPIDLNITHGQLTTSADIHINKDAQITGSIGLSSKGITGAYEGYRFGNVHSNVQLALMASNLKTQAPLEISADYLDVGIPMSNPRFVADFDTAKQYYHIAHGSTELYGGNVTITPLTITSLSNIKEVPLKVTGVDLKRVMAIADQDNIELTGKVDGVIPIALDNGSIVIRNASLDTRKPGGVLRYIEGSSIDKKIKAADASSPLNIAKVLENYHYNSIALAFDYAKNGDLSLTTEIKGQNPDFQNGRPIHLNVNLNDNIPKLLRSKDMIYSSNLVAQIKQQLGIQE</sequence>
<proteinExistence type="predicted"/>
<feature type="compositionally biased region" description="Basic and acidic residues" evidence="1">
    <location>
        <begin position="1"/>
        <end position="11"/>
    </location>
</feature>